<name>A0A0N4TK95_BRUPA</name>
<evidence type="ECO:0000313" key="2">
    <source>
        <dbReference type="Proteomes" id="UP000278627"/>
    </source>
</evidence>
<reference evidence="3" key="1">
    <citation type="submission" date="2017-02" db="UniProtKB">
        <authorList>
            <consortium name="WormBaseParasite"/>
        </authorList>
    </citation>
    <scope>IDENTIFICATION</scope>
</reference>
<dbReference type="AlphaFoldDB" id="A0A0N4TK95"/>
<gene>
    <name evidence="1" type="ORF">BPAG_LOCUS8713</name>
</gene>
<organism evidence="3">
    <name type="scientific">Brugia pahangi</name>
    <name type="common">Filarial nematode worm</name>
    <dbReference type="NCBI Taxonomy" id="6280"/>
    <lineage>
        <taxon>Eukaryota</taxon>
        <taxon>Metazoa</taxon>
        <taxon>Ecdysozoa</taxon>
        <taxon>Nematoda</taxon>
        <taxon>Chromadorea</taxon>
        <taxon>Rhabditida</taxon>
        <taxon>Spirurina</taxon>
        <taxon>Spiruromorpha</taxon>
        <taxon>Filarioidea</taxon>
        <taxon>Onchocercidae</taxon>
        <taxon>Brugia</taxon>
    </lineage>
</organism>
<reference evidence="1 2" key="2">
    <citation type="submission" date="2018-11" db="EMBL/GenBank/DDBJ databases">
        <authorList>
            <consortium name="Pathogen Informatics"/>
        </authorList>
    </citation>
    <scope>NUCLEOTIDE SEQUENCE [LARGE SCALE GENOMIC DNA]</scope>
</reference>
<dbReference type="WBParaSite" id="BPAG_0000875101-mRNA-1">
    <property type="protein sequence ID" value="BPAG_0000875101-mRNA-1"/>
    <property type="gene ID" value="BPAG_0000875101"/>
</dbReference>
<dbReference type="Proteomes" id="UP000278627">
    <property type="component" value="Unassembled WGS sequence"/>
</dbReference>
<sequence>MQSSSHYDSNQSTVQMKKRTNIYSYTILPSTLHTVYEQSTPLFSSDSEDITAFLLN</sequence>
<evidence type="ECO:0000313" key="1">
    <source>
        <dbReference type="EMBL" id="VDN89899.1"/>
    </source>
</evidence>
<accession>A0A0N4TK95</accession>
<proteinExistence type="predicted"/>
<protein>
    <submittedName>
        <fullName evidence="3">Ovule protein</fullName>
    </submittedName>
</protein>
<evidence type="ECO:0000313" key="3">
    <source>
        <dbReference type="WBParaSite" id="BPAG_0000875101-mRNA-1"/>
    </source>
</evidence>
<dbReference type="EMBL" id="UZAD01013139">
    <property type="protein sequence ID" value="VDN89899.1"/>
    <property type="molecule type" value="Genomic_DNA"/>
</dbReference>
<keyword evidence="2" id="KW-1185">Reference proteome</keyword>